<organism evidence="2">
    <name type="scientific">Perkinsus marinus (strain ATCC 50983 / TXsc)</name>
    <dbReference type="NCBI Taxonomy" id="423536"/>
    <lineage>
        <taxon>Eukaryota</taxon>
        <taxon>Sar</taxon>
        <taxon>Alveolata</taxon>
        <taxon>Perkinsozoa</taxon>
        <taxon>Perkinsea</taxon>
        <taxon>Perkinsida</taxon>
        <taxon>Perkinsidae</taxon>
        <taxon>Perkinsus</taxon>
    </lineage>
</organism>
<evidence type="ECO:0000313" key="2">
    <source>
        <dbReference type="Proteomes" id="UP000007800"/>
    </source>
</evidence>
<feature type="non-terminal residue" evidence="1">
    <location>
        <position position="1"/>
    </location>
</feature>
<dbReference type="InParanoid" id="C5LZV4"/>
<evidence type="ECO:0000313" key="1">
    <source>
        <dbReference type="EMBL" id="EEQ97772.1"/>
    </source>
</evidence>
<proteinExistence type="predicted"/>
<sequence>GSSEEVYELACTSDCDYHSSVAGLIAASTDALLSKARSLEEACADAEWMRDVLPVYRERCLKTSEYASPRSRPSKAAGWRAVRHLRDSSSPWSLTDLDAKLEVSSPIEAEFARDGLPLSRNEDERVR</sequence>
<dbReference type="OrthoDB" id="283815at2759"/>
<dbReference type="RefSeq" id="XP_002765055.1">
    <property type="nucleotide sequence ID" value="XM_002765009.1"/>
</dbReference>
<feature type="non-terminal residue" evidence="1">
    <location>
        <position position="127"/>
    </location>
</feature>
<dbReference type="Proteomes" id="UP000007800">
    <property type="component" value="Unassembled WGS sequence"/>
</dbReference>
<keyword evidence="2" id="KW-1185">Reference proteome</keyword>
<protein>
    <submittedName>
        <fullName evidence="1">Uncharacterized protein</fullName>
    </submittedName>
</protein>
<gene>
    <name evidence="1" type="ORF">Pmar_PMAR004511</name>
</gene>
<reference evidence="1 2" key="1">
    <citation type="submission" date="2008-07" db="EMBL/GenBank/DDBJ databases">
        <authorList>
            <person name="El-Sayed N."/>
            <person name="Caler E."/>
            <person name="Inman J."/>
            <person name="Amedeo P."/>
            <person name="Hass B."/>
            <person name="Wortman J."/>
        </authorList>
    </citation>
    <scope>NUCLEOTIDE SEQUENCE [LARGE SCALE GENOMIC DNA]</scope>
    <source>
        <strain evidence="2">ATCC 50983 / TXsc</strain>
    </source>
</reference>
<name>C5LZV4_PERM5</name>
<dbReference type="AlphaFoldDB" id="C5LZV4"/>
<dbReference type="GeneID" id="9037152"/>
<dbReference type="EMBL" id="GG686971">
    <property type="protein sequence ID" value="EEQ97772.1"/>
    <property type="molecule type" value="Genomic_DNA"/>
</dbReference>
<accession>C5LZV4</accession>